<dbReference type="InterPro" id="IPR001841">
    <property type="entry name" value="Znf_RING"/>
</dbReference>
<dbReference type="SMART" id="SM00355">
    <property type="entry name" value="ZnF_C2H2"/>
    <property type="match status" value="4"/>
</dbReference>
<feature type="compositionally biased region" description="Gly residues" evidence="6">
    <location>
        <begin position="1086"/>
        <end position="1097"/>
    </location>
</feature>
<feature type="compositionally biased region" description="Low complexity" evidence="6">
    <location>
        <begin position="357"/>
        <end position="369"/>
    </location>
</feature>
<dbReference type="EMBL" id="CM008978">
    <property type="protein sequence ID" value="PNW69875.1"/>
    <property type="molecule type" value="Genomic_DNA"/>
</dbReference>
<dbReference type="InterPro" id="IPR013083">
    <property type="entry name" value="Znf_RING/FYVE/PHD"/>
</dbReference>
<feature type="compositionally biased region" description="Basic and acidic residues" evidence="6">
    <location>
        <begin position="155"/>
        <end position="164"/>
    </location>
</feature>
<feature type="region of interest" description="Disordered" evidence="6">
    <location>
        <begin position="1166"/>
        <end position="1214"/>
    </location>
</feature>
<dbReference type="PANTHER" id="PTHR22938:SF0">
    <property type="entry name" value="E3 UBIQUITIN-PROTEIN LIGASE ZNF598"/>
    <property type="match status" value="1"/>
</dbReference>
<dbReference type="InterPro" id="IPR001374">
    <property type="entry name" value="R3H_dom"/>
</dbReference>
<evidence type="ECO:0000259" key="7">
    <source>
        <dbReference type="PROSITE" id="PS50089"/>
    </source>
</evidence>
<dbReference type="AlphaFoldDB" id="A0A2K3CNN0"/>
<dbReference type="OrthoDB" id="3838338at2759"/>
<evidence type="ECO:0000259" key="9">
    <source>
        <dbReference type="PROSITE" id="PS51061"/>
    </source>
</evidence>
<dbReference type="PROSITE" id="PS51061">
    <property type="entry name" value="R3H"/>
    <property type="match status" value="1"/>
</dbReference>
<dbReference type="Proteomes" id="UP000006906">
    <property type="component" value="Chromosome 17"/>
</dbReference>
<feature type="compositionally biased region" description="Basic and acidic residues" evidence="6">
    <location>
        <begin position="625"/>
        <end position="637"/>
    </location>
</feature>
<dbReference type="InterPro" id="IPR044288">
    <property type="entry name" value="ZNF598/HEL2"/>
</dbReference>
<dbReference type="CDD" id="cd02325">
    <property type="entry name" value="R3H"/>
    <property type="match status" value="1"/>
</dbReference>
<dbReference type="Gene3D" id="3.30.40.10">
    <property type="entry name" value="Zinc/RING finger domain, C3HC4 (zinc finger)"/>
    <property type="match status" value="1"/>
</dbReference>
<keyword evidence="5" id="KW-0479">Metal-binding</keyword>
<feature type="compositionally biased region" description="Low complexity" evidence="6">
    <location>
        <begin position="22"/>
        <end position="38"/>
    </location>
</feature>
<keyword evidence="5" id="KW-0863">Zinc-finger</keyword>
<dbReference type="KEGG" id="cre:CHLRE_17g696300v5"/>
<dbReference type="Gramene" id="PNW69875">
    <property type="protein sequence ID" value="PNW69875"/>
    <property type="gene ID" value="CHLRE_17g696300v5"/>
</dbReference>
<gene>
    <name evidence="10" type="ORF">CHLRE_17g696300v5</name>
</gene>
<dbReference type="GeneID" id="5717391"/>
<dbReference type="SUPFAM" id="SSF57850">
    <property type="entry name" value="RING/U-box"/>
    <property type="match status" value="1"/>
</dbReference>
<dbReference type="EC" id="2.3.2.27" evidence="3"/>
<dbReference type="GO" id="GO:0043022">
    <property type="term" value="F:ribosome binding"/>
    <property type="evidence" value="ECO:0000318"/>
    <property type="project" value="GO_Central"/>
</dbReference>
<dbReference type="GO" id="GO:0008270">
    <property type="term" value="F:zinc ion binding"/>
    <property type="evidence" value="ECO:0007669"/>
    <property type="project" value="UniProtKB-KW"/>
</dbReference>
<dbReference type="RefSeq" id="XP_042914286.1">
    <property type="nucleotide sequence ID" value="XM_043071827.1"/>
</dbReference>
<dbReference type="Pfam" id="PF25447">
    <property type="entry name" value="RING_ZNF598"/>
    <property type="match status" value="1"/>
</dbReference>
<dbReference type="InterPro" id="IPR036867">
    <property type="entry name" value="R3H_dom_sf"/>
</dbReference>
<proteinExistence type="inferred from homology"/>
<keyword evidence="5" id="KW-0862">Zinc</keyword>
<feature type="compositionally biased region" description="Low complexity" evidence="6">
    <location>
        <begin position="602"/>
        <end position="621"/>
    </location>
</feature>
<feature type="region of interest" description="Disordered" evidence="6">
    <location>
        <begin position="602"/>
        <end position="661"/>
    </location>
</feature>
<comment type="pathway">
    <text evidence="2">Protein modification; protein ubiquitination.</text>
</comment>
<dbReference type="InterPro" id="IPR013087">
    <property type="entry name" value="Znf_C2H2_type"/>
</dbReference>
<dbReference type="PROSITE" id="PS00028">
    <property type="entry name" value="ZINC_FINGER_C2H2_1"/>
    <property type="match status" value="2"/>
</dbReference>
<evidence type="ECO:0000313" key="10">
    <source>
        <dbReference type="EMBL" id="PNW69875.1"/>
    </source>
</evidence>
<organism evidence="10 11">
    <name type="scientific">Chlamydomonas reinhardtii</name>
    <name type="common">Chlamydomonas smithii</name>
    <dbReference type="NCBI Taxonomy" id="3055"/>
    <lineage>
        <taxon>Eukaryota</taxon>
        <taxon>Viridiplantae</taxon>
        <taxon>Chlorophyta</taxon>
        <taxon>core chlorophytes</taxon>
        <taxon>Chlorophyceae</taxon>
        <taxon>CS clade</taxon>
        <taxon>Chlamydomonadales</taxon>
        <taxon>Chlamydomonadaceae</taxon>
        <taxon>Chlamydomonas</taxon>
    </lineage>
</organism>
<feature type="region of interest" description="Disordered" evidence="6">
    <location>
        <begin position="689"/>
        <end position="725"/>
    </location>
</feature>
<feature type="compositionally biased region" description="Acidic residues" evidence="6">
    <location>
        <begin position="1166"/>
        <end position="1176"/>
    </location>
</feature>
<reference evidence="10 11" key="1">
    <citation type="journal article" date="2007" name="Science">
        <title>The Chlamydomonas genome reveals the evolution of key animal and plant functions.</title>
        <authorList>
            <person name="Merchant S.S."/>
            <person name="Prochnik S.E."/>
            <person name="Vallon O."/>
            <person name="Harris E.H."/>
            <person name="Karpowicz S.J."/>
            <person name="Witman G.B."/>
            <person name="Terry A."/>
            <person name="Salamov A."/>
            <person name="Fritz-Laylin L.K."/>
            <person name="Marechal-Drouard L."/>
            <person name="Marshall W.F."/>
            <person name="Qu L.H."/>
            <person name="Nelson D.R."/>
            <person name="Sanderfoot A.A."/>
            <person name="Spalding M.H."/>
            <person name="Kapitonov V.V."/>
            <person name="Ren Q."/>
            <person name="Ferris P."/>
            <person name="Lindquist E."/>
            <person name="Shapiro H."/>
            <person name="Lucas S.M."/>
            <person name="Grimwood J."/>
            <person name="Schmutz J."/>
            <person name="Cardol P."/>
            <person name="Cerutti H."/>
            <person name="Chanfreau G."/>
            <person name="Chen C.L."/>
            <person name="Cognat V."/>
            <person name="Croft M.T."/>
            <person name="Dent R."/>
            <person name="Dutcher S."/>
            <person name="Fernandez E."/>
            <person name="Fukuzawa H."/>
            <person name="Gonzalez-Ballester D."/>
            <person name="Gonzalez-Halphen D."/>
            <person name="Hallmann A."/>
            <person name="Hanikenne M."/>
            <person name="Hippler M."/>
            <person name="Inwood W."/>
            <person name="Jabbari K."/>
            <person name="Kalanon M."/>
            <person name="Kuras R."/>
            <person name="Lefebvre P.A."/>
            <person name="Lemaire S.D."/>
            <person name="Lobanov A.V."/>
            <person name="Lohr M."/>
            <person name="Manuell A."/>
            <person name="Meier I."/>
            <person name="Mets L."/>
            <person name="Mittag M."/>
            <person name="Mittelmeier T."/>
            <person name="Moroney J.V."/>
            <person name="Moseley J."/>
            <person name="Napoli C."/>
            <person name="Nedelcu A.M."/>
            <person name="Niyogi K."/>
            <person name="Novoselov S.V."/>
            <person name="Paulsen I.T."/>
            <person name="Pazour G."/>
            <person name="Purton S."/>
            <person name="Ral J.P."/>
            <person name="Riano-Pachon D.M."/>
            <person name="Riekhof W."/>
            <person name="Rymarquis L."/>
            <person name="Schroda M."/>
            <person name="Stern D."/>
            <person name="Umen J."/>
            <person name="Willows R."/>
            <person name="Wilson N."/>
            <person name="Zimmer S.L."/>
            <person name="Allmer J."/>
            <person name="Balk J."/>
            <person name="Bisova K."/>
            <person name="Chen C.J."/>
            <person name="Elias M."/>
            <person name="Gendler K."/>
            <person name="Hauser C."/>
            <person name="Lamb M.R."/>
            <person name="Ledford H."/>
            <person name="Long J.C."/>
            <person name="Minagawa J."/>
            <person name="Page M.D."/>
            <person name="Pan J."/>
            <person name="Pootakham W."/>
            <person name="Roje S."/>
            <person name="Rose A."/>
            <person name="Stahlberg E."/>
            <person name="Terauchi A.M."/>
            <person name="Yang P."/>
            <person name="Ball S."/>
            <person name="Bowler C."/>
            <person name="Dieckmann C.L."/>
            <person name="Gladyshev V.N."/>
            <person name="Green P."/>
            <person name="Jorgensen R."/>
            <person name="Mayfield S."/>
            <person name="Mueller-Roeber B."/>
            <person name="Rajamani S."/>
            <person name="Sayre R.T."/>
            <person name="Brokstein P."/>
            <person name="Dubchak I."/>
            <person name="Goodstein D."/>
            <person name="Hornick L."/>
            <person name="Huang Y.W."/>
            <person name="Jhaveri J."/>
            <person name="Luo Y."/>
            <person name="Martinez D."/>
            <person name="Ngau W.C."/>
            <person name="Otillar B."/>
            <person name="Poliakov A."/>
            <person name="Porter A."/>
            <person name="Szajkowski L."/>
            <person name="Werner G."/>
            <person name="Zhou K."/>
            <person name="Grigoriev I.V."/>
            <person name="Rokhsar D.S."/>
            <person name="Grossman A.R."/>
        </authorList>
    </citation>
    <scope>NUCLEOTIDE SEQUENCE [LARGE SCALE GENOMIC DNA]</scope>
    <source>
        <strain evidence="11">CC-503</strain>
    </source>
</reference>
<feature type="region of interest" description="Disordered" evidence="6">
    <location>
        <begin position="761"/>
        <end position="793"/>
    </location>
</feature>
<dbReference type="InParanoid" id="A0A2K3CNN0"/>
<feature type="compositionally biased region" description="Low complexity" evidence="6">
    <location>
        <begin position="249"/>
        <end position="259"/>
    </location>
</feature>
<feature type="compositionally biased region" description="Low complexity" evidence="6">
    <location>
        <begin position="1184"/>
        <end position="1196"/>
    </location>
</feature>
<dbReference type="GO" id="GO:0072344">
    <property type="term" value="P:rescue of stalled ribosome"/>
    <property type="evidence" value="ECO:0000318"/>
    <property type="project" value="GO_Central"/>
</dbReference>
<evidence type="ECO:0000259" key="8">
    <source>
        <dbReference type="PROSITE" id="PS50157"/>
    </source>
</evidence>
<name>A0A2K3CNN0_CHLRE</name>
<feature type="compositionally biased region" description="Low complexity" evidence="6">
    <location>
        <begin position="1050"/>
        <end position="1059"/>
    </location>
</feature>
<dbReference type="GO" id="GO:0016567">
    <property type="term" value="P:protein ubiquitination"/>
    <property type="evidence" value="ECO:0000318"/>
    <property type="project" value="GO_Central"/>
</dbReference>
<dbReference type="Pfam" id="PF01424">
    <property type="entry name" value="R3H"/>
    <property type="match status" value="1"/>
</dbReference>
<feature type="domain" description="C2H2-type" evidence="8">
    <location>
        <begin position="547"/>
        <end position="580"/>
    </location>
</feature>
<feature type="compositionally biased region" description="Low complexity" evidence="6">
    <location>
        <begin position="769"/>
        <end position="791"/>
    </location>
</feature>
<feature type="compositionally biased region" description="Basic and acidic residues" evidence="6">
    <location>
        <begin position="174"/>
        <end position="184"/>
    </location>
</feature>
<keyword evidence="11" id="KW-1185">Reference proteome</keyword>
<evidence type="ECO:0000313" key="11">
    <source>
        <dbReference type="Proteomes" id="UP000006906"/>
    </source>
</evidence>
<dbReference type="PROSITE" id="PS50157">
    <property type="entry name" value="ZINC_FINGER_C2H2_2"/>
    <property type="match status" value="1"/>
</dbReference>
<accession>A0A2K3CNN0</accession>
<comment type="catalytic activity">
    <reaction evidence="1">
        <text>S-ubiquitinyl-[E2 ubiquitin-conjugating enzyme]-L-cysteine + [acceptor protein]-L-lysine = [E2 ubiquitin-conjugating enzyme]-L-cysteine + N(6)-ubiquitinyl-[acceptor protein]-L-lysine.</text>
        <dbReference type="EC" id="2.3.2.27"/>
    </reaction>
</comment>
<dbReference type="SUPFAM" id="SSF82708">
    <property type="entry name" value="R3H domain"/>
    <property type="match status" value="1"/>
</dbReference>
<evidence type="ECO:0000256" key="4">
    <source>
        <dbReference type="ARBA" id="ARBA00035113"/>
    </source>
</evidence>
<evidence type="ECO:0000256" key="3">
    <source>
        <dbReference type="ARBA" id="ARBA00012483"/>
    </source>
</evidence>
<evidence type="ECO:0000256" key="6">
    <source>
        <dbReference type="SAM" id="MobiDB-lite"/>
    </source>
</evidence>
<dbReference type="GO" id="GO:0003676">
    <property type="term" value="F:nucleic acid binding"/>
    <property type="evidence" value="ECO:0007669"/>
    <property type="project" value="UniProtKB-UniRule"/>
</dbReference>
<feature type="domain" description="R3H" evidence="9">
    <location>
        <begin position="871"/>
        <end position="936"/>
    </location>
</feature>
<protein>
    <recommendedName>
        <fullName evidence="3">RING-type E3 ubiquitin transferase</fullName>
        <ecNumber evidence="3">2.3.2.27</ecNumber>
    </recommendedName>
</protein>
<evidence type="ECO:0000256" key="1">
    <source>
        <dbReference type="ARBA" id="ARBA00000900"/>
    </source>
</evidence>
<feature type="domain" description="RING-type" evidence="7">
    <location>
        <begin position="283"/>
        <end position="324"/>
    </location>
</feature>
<dbReference type="GO" id="GO:0061630">
    <property type="term" value="F:ubiquitin protein ligase activity"/>
    <property type="evidence" value="ECO:0000318"/>
    <property type="project" value="GO_Central"/>
</dbReference>
<dbReference type="InterPro" id="IPR041888">
    <property type="entry name" value="RING-HC_ZNF598/HEL2"/>
</dbReference>
<sequence length="1214" mass="124620">MDASAPPFVPRQVRDSAPLYVASASPSDPSLSAAADTGRGSGRGIRGRGRARGGVDGRGVRSRGPHETAGSVPAAELGGAVHLNAQEPQQEFPDLAVGRRGRGRGRGESRRSAFEPAFTARHPDHEQPAASPHDSVNPAEPMAASAGAAGPSGRGSREQTRGRAGDGLPRRGRRGGEDRLDVHCHGQPAAPAGPDVGTPEGPGGDNGAQRLVSARGGRRGNQVRVPRSEMVGGRGGGRAARRSATEMPGAAAGAEDGSAAETVAVPGGAEASDSDSDVEKLTCVICCEEVGWLAVGPCGHTHTCARCCLRLRLLYRDNKCPLCKQDNKEVVVTRPPLPPGATFESLRAGELQPQPPAAASASAASSSGGTASGGGGSGRGQSSLWQQPRWAKGVLVLDPLTAAAGGGPGAPAPRRRVRPLHRSLLAMTSTSCAVCDKHGKKPFGTMGLLLGHLRSAHGRSLCEVCLGAGLRFPLEYPPLEPQALAAHMEAEHPRCEFCNLHFYTRDELYSHMTQRHFTCHVCGRLGLMYRYFADANALQVHMTEEHHPCEHPDCFGCMIAFATQDELHTHIRERHSAHMPRWDQSRARPLLFDFIGQRGPGAAAAAAPAESSSGRGGSRAQRGGRGGDRDGRSEAARTRGGSGPSRPSIQDPEAFPSLSGLTLGAAAPSGLGDVRDTDGGLVVLDDDLGMARERPGPGPAHRGAQPAQAGPASGGAPGMNALGPGTGPGARLAGVWGGRVAGAGTFVEDFPELGLAAGSGGGGSGWGGSTWSRPAAAPAAPAATSSTPGASLRKVTVKCPCGRRVDHLALRADEEVPALRCNRDCEAAQRRSQLADAFGVASSDSHVSYFERHRTPNYPASLIQSAQSLGAEWVAGVERELGRFLADPSGPRRTSLPAGMSQAQRALVHELAAHWGLATHSIGAGAMRAVQVLRAPSSGAPTRMLSAVAAAMPPDEVARMLAALPGNTGTGAGWVLRLVDVEPGANMGYYLRRWEGEYVLTPGPGSGSSAPSTYLVTFAREAAFHDCCSTLGGGVRGVFRTQVERLAASGSNSASAPASTHEGAAQPRAGWTVLRSNRKTPSGAASGAGGSGSGGPSAGAVRSALAADAWGEDTSERRQPSAGTGSIGAAAGATAFAKPGGGSEPQLPGRGPKLDLAKETKWSALEAEEGEEEVEEAMAGGGESAAAESAHQAASSTRIGLAQTSDDLPTWDED</sequence>
<dbReference type="Gene3D" id="3.30.1370.50">
    <property type="entry name" value="R3H-like domain"/>
    <property type="match status" value="1"/>
</dbReference>
<evidence type="ECO:0000256" key="2">
    <source>
        <dbReference type="ARBA" id="ARBA00004906"/>
    </source>
</evidence>
<feature type="region of interest" description="Disordered" evidence="6">
    <location>
        <begin position="351"/>
        <end position="383"/>
    </location>
</feature>
<feature type="compositionally biased region" description="Gly residues" evidence="6">
    <location>
        <begin position="370"/>
        <end position="379"/>
    </location>
</feature>
<feature type="compositionally biased region" description="Low complexity" evidence="6">
    <location>
        <begin position="699"/>
        <end position="711"/>
    </location>
</feature>
<feature type="region of interest" description="Disordered" evidence="6">
    <location>
        <begin position="1"/>
        <end position="259"/>
    </location>
</feature>
<comment type="similarity">
    <text evidence="4">Belongs to the ZNF598/HEL2 family.</text>
</comment>
<feature type="compositionally biased region" description="Low complexity" evidence="6">
    <location>
        <begin position="138"/>
        <end position="151"/>
    </location>
</feature>
<dbReference type="ExpressionAtlas" id="A0A2K3CNN0">
    <property type="expression patterns" value="baseline and differential"/>
</dbReference>
<dbReference type="PROSITE" id="PS50089">
    <property type="entry name" value="ZF_RING_2"/>
    <property type="match status" value="1"/>
</dbReference>
<dbReference type="CDD" id="cd16615">
    <property type="entry name" value="RING-HC_ZNF598"/>
    <property type="match status" value="1"/>
</dbReference>
<dbReference type="PANTHER" id="PTHR22938">
    <property type="entry name" value="ZINC FINGER PROTEIN 598"/>
    <property type="match status" value="1"/>
</dbReference>
<feature type="region of interest" description="Disordered" evidence="6">
    <location>
        <begin position="1133"/>
        <end position="1154"/>
    </location>
</feature>
<feature type="region of interest" description="Disordered" evidence="6">
    <location>
        <begin position="1050"/>
        <end position="1100"/>
    </location>
</feature>
<evidence type="ECO:0000256" key="5">
    <source>
        <dbReference type="PROSITE-ProRule" id="PRU00042"/>
    </source>
</evidence>